<name>A0A9W9KTV1_9EURO</name>
<dbReference type="Proteomes" id="UP001147746">
    <property type="component" value="Unassembled WGS sequence"/>
</dbReference>
<evidence type="ECO:0000313" key="3">
    <source>
        <dbReference type="Proteomes" id="UP001147746"/>
    </source>
</evidence>
<protein>
    <submittedName>
        <fullName evidence="2">Uncharacterized protein</fullName>
    </submittedName>
</protein>
<keyword evidence="1" id="KW-0732">Signal</keyword>
<gene>
    <name evidence="2" type="ORF">N7476_010712</name>
</gene>
<feature type="chain" id="PRO_5041115652" evidence="1">
    <location>
        <begin position="18"/>
        <end position="108"/>
    </location>
</feature>
<evidence type="ECO:0000313" key="2">
    <source>
        <dbReference type="EMBL" id="KAJ5299155.1"/>
    </source>
</evidence>
<organism evidence="2 3">
    <name type="scientific">Penicillium atrosanguineum</name>
    <dbReference type="NCBI Taxonomy" id="1132637"/>
    <lineage>
        <taxon>Eukaryota</taxon>
        <taxon>Fungi</taxon>
        <taxon>Dikarya</taxon>
        <taxon>Ascomycota</taxon>
        <taxon>Pezizomycotina</taxon>
        <taxon>Eurotiomycetes</taxon>
        <taxon>Eurotiomycetidae</taxon>
        <taxon>Eurotiales</taxon>
        <taxon>Aspergillaceae</taxon>
        <taxon>Penicillium</taxon>
    </lineage>
</organism>
<sequence length="108" mass="12054">MRFNISFLLALIVPALASDWTMWSYSAYENNWCAGEERFTVGNYPKESHCYPVEEGFGVAIAGEFEDTARLTAYTGEYCTGEVFDAIPPRKCFAAGNGVPIRSYSISR</sequence>
<keyword evidence="3" id="KW-1185">Reference proteome</keyword>
<reference evidence="2" key="2">
    <citation type="journal article" date="2023" name="IMA Fungus">
        <title>Comparative genomic study of the Penicillium genus elucidates a diverse pangenome and 15 lateral gene transfer events.</title>
        <authorList>
            <person name="Petersen C."/>
            <person name="Sorensen T."/>
            <person name="Nielsen M.R."/>
            <person name="Sondergaard T.E."/>
            <person name="Sorensen J.L."/>
            <person name="Fitzpatrick D.A."/>
            <person name="Frisvad J.C."/>
            <person name="Nielsen K.L."/>
        </authorList>
    </citation>
    <scope>NUCLEOTIDE SEQUENCE</scope>
    <source>
        <strain evidence="2">IBT 21472</strain>
    </source>
</reference>
<evidence type="ECO:0000256" key="1">
    <source>
        <dbReference type="SAM" id="SignalP"/>
    </source>
</evidence>
<comment type="caution">
    <text evidence="2">The sequence shown here is derived from an EMBL/GenBank/DDBJ whole genome shotgun (WGS) entry which is preliminary data.</text>
</comment>
<accession>A0A9W9KTV1</accession>
<dbReference type="EMBL" id="JAPZBO010000010">
    <property type="protein sequence ID" value="KAJ5299155.1"/>
    <property type="molecule type" value="Genomic_DNA"/>
</dbReference>
<feature type="signal peptide" evidence="1">
    <location>
        <begin position="1"/>
        <end position="17"/>
    </location>
</feature>
<proteinExistence type="predicted"/>
<reference evidence="2" key="1">
    <citation type="submission" date="2022-12" db="EMBL/GenBank/DDBJ databases">
        <authorList>
            <person name="Petersen C."/>
        </authorList>
    </citation>
    <scope>NUCLEOTIDE SEQUENCE</scope>
    <source>
        <strain evidence="2">IBT 21472</strain>
    </source>
</reference>
<dbReference type="AlphaFoldDB" id="A0A9W9KTV1"/>